<evidence type="ECO:0000313" key="1">
    <source>
        <dbReference type="EMBL" id="PXX65330.1"/>
    </source>
</evidence>
<protein>
    <submittedName>
        <fullName evidence="1">Uncharacterized protein</fullName>
    </submittedName>
</protein>
<sequence length="40" mass="4151">MDSDAAGLPLRHQAFVDSEVGRELPDAHALGIAKGTGLFS</sequence>
<accession>A0A318K391</accession>
<organism evidence="1 2">
    <name type="scientific">Nocardia tenerifensis</name>
    <dbReference type="NCBI Taxonomy" id="228006"/>
    <lineage>
        <taxon>Bacteria</taxon>
        <taxon>Bacillati</taxon>
        <taxon>Actinomycetota</taxon>
        <taxon>Actinomycetes</taxon>
        <taxon>Mycobacteriales</taxon>
        <taxon>Nocardiaceae</taxon>
        <taxon>Nocardia</taxon>
    </lineage>
</organism>
<gene>
    <name evidence="1" type="ORF">DFR70_104393</name>
</gene>
<name>A0A318K391_9NOCA</name>
<evidence type="ECO:0000313" key="2">
    <source>
        <dbReference type="Proteomes" id="UP000247569"/>
    </source>
</evidence>
<proteinExistence type="predicted"/>
<dbReference type="EMBL" id="QJKF01000004">
    <property type="protein sequence ID" value="PXX65330.1"/>
    <property type="molecule type" value="Genomic_DNA"/>
</dbReference>
<dbReference type="AlphaFoldDB" id="A0A318K391"/>
<dbReference type="Proteomes" id="UP000247569">
    <property type="component" value="Unassembled WGS sequence"/>
</dbReference>
<comment type="caution">
    <text evidence="1">The sequence shown here is derived from an EMBL/GenBank/DDBJ whole genome shotgun (WGS) entry which is preliminary data.</text>
</comment>
<keyword evidence="2" id="KW-1185">Reference proteome</keyword>
<reference evidence="1 2" key="1">
    <citation type="submission" date="2018-05" db="EMBL/GenBank/DDBJ databases">
        <title>Genomic Encyclopedia of Type Strains, Phase IV (KMG-IV): sequencing the most valuable type-strain genomes for metagenomic binning, comparative biology and taxonomic classification.</title>
        <authorList>
            <person name="Goeker M."/>
        </authorList>
    </citation>
    <scope>NUCLEOTIDE SEQUENCE [LARGE SCALE GENOMIC DNA]</scope>
    <source>
        <strain evidence="1 2">DSM 44704</strain>
    </source>
</reference>